<dbReference type="InterPro" id="IPR036873">
    <property type="entry name" value="Rhodanese-like_dom_sf"/>
</dbReference>
<dbReference type="NCBIfam" id="TIGR03865">
    <property type="entry name" value="PQQ_CXXCW"/>
    <property type="match status" value="1"/>
</dbReference>
<proteinExistence type="predicted"/>
<dbReference type="InterPro" id="IPR022376">
    <property type="entry name" value="PQQ_CXXCW"/>
</dbReference>
<dbReference type="CDD" id="cd00158">
    <property type="entry name" value="RHOD"/>
    <property type="match status" value="1"/>
</dbReference>
<accession>A0A090DMF5</accession>
<dbReference type="Gene3D" id="3.40.250.10">
    <property type="entry name" value="Rhodanese-like domain"/>
    <property type="match status" value="1"/>
</dbReference>
<feature type="domain" description="Rhodanese" evidence="2">
    <location>
        <begin position="119"/>
        <end position="178"/>
    </location>
</feature>
<dbReference type="PROSITE" id="PS50206">
    <property type="entry name" value="RHODANESE_3"/>
    <property type="match status" value="1"/>
</dbReference>
<feature type="chain" id="PRO_5001854135" description="Rhodanese domain-containing protein" evidence="1">
    <location>
        <begin position="27"/>
        <end position="190"/>
    </location>
</feature>
<dbReference type="InterPro" id="IPR001763">
    <property type="entry name" value="Rhodanese-like_dom"/>
</dbReference>
<gene>
    <name evidence="3" type="ORF">MPL3356_180016</name>
</gene>
<name>A0A090DMF5_MESPL</name>
<keyword evidence="4" id="KW-1185">Reference proteome</keyword>
<evidence type="ECO:0000259" key="2">
    <source>
        <dbReference type="PROSITE" id="PS50206"/>
    </source>
</evidence>
<evidence type="ECO:0000256" key="1">
    <source>
        <dbReference type="SAM" id="SignalP"/>
    </source>
</evidence>
<dbReference type="Proteomes" id="UP000045285">
    <property type="component" value="Unassembled WGS sequence"/>
</dbReference>
<evidence type="ECO:0000313" key="4">
    <source>
        <dbReference type="Proteomes" id="UP000045285"/>
    </source>
</evidence>
<dbReference type="EMBL" id="CCMZ01000010">
    <property type="protein sequence ID" value="CDX15250.1"/>
    <property type="molecule type" value="Genomic_DNA"/>
</dbReference>
<keyword evidence="1" id="KW-0732">Signal</keyword>
<dbReference type="AlphaFoldDB" id="A0A090DMF5"/>
<dbReference type="STRING" id="69974.MPLDJ20_20571"/>
<sequence length="190" mass="20849">MRSIVEIARMAAVVAVVALFSSMAVADPVPEPSGLWSGPMHGETPETLSGARVLDLAALEVLMAKRPLLLDVGPADRKPDDFPKDGLWLPTHRSMPGAVWMPGAGAASLEDAQEKMFYRRIEALTQKDKRRPIVTFCRPQCWGSWNVGKRLVMKGYTNVGWFPAGIDGWQEKHETAVVKPEAGWSTEAPK</sequence>
<organism evidence="3 4">
    <name type="scientific">Mesorhizobium plurifarium</name>
    <dbReference type="NCBI Taxonomy" id="69974"/>
    <lineage>
        <taxon>Bacteria</taxon>
        <taxon>Pseudomonadati</taxon>
        <taxon>Pseudomonadota</taxon>
        <taxon>Alphaproteobacteria</taxon>
        <taxon>Hyphomicrobiales</taxon>
        <taxon>Phyllobacteriaceae</taxon>
        <taxon>Mesorhizobium</taxon>
    </lineage>
</organism>
<reference evidence="4" key="1">
    <citation type="submission" date="2014-08" db="EMBL/GenBank/DDBJ databases">
        <authorList>
            <person name="Moulin L."/>
        </authorList>
    </citation>
    <scope>NUCLEOTIDE SEQUENCE [LARGE SCALE GENOMIC DNA]</scope>
</reference>
<dbReference type="SUPFAM" id="SSF52821">
    <property type="entry name" value="Rhodanese/Cell cycle control phosphatase"/>
    <property type="match status" value="1"/>
</dbReference>
<protein>
    <recommendedName>
        <fullName evidence="2">Rhodanese domain-containing protein</fullName>
    </recommendedName>
</protein>
<evidence type="ECO:0000313" key="3">
    <source>
        <dbReference type="EMBL" id="CDX15250.1"/>
    </source>
</evidence>
<dbReference type="Pfam" id="PF00581">
    <property type="entry name" value="Rhodanese"/>
    <property type="match status" value="1"/>
</dbReference>
<feature type="signal peptide" evidence="1">
    <location>
        <begin position="1"/>
        <end position="26"/>
    </location>
</feature>